<dbReference type="EMBL" id="UINC01011634">
    <property type="protein sequence ID" value="SVA51220.1"/>
    <property type="molecule type" value="Genomic_DNA"/>
</dbReference>
<dbReference type="InterPro" id="IPR002347">
    <property type="entry name" value="SDR_fam"/>
</dbReference>
<dbReference type="PANTHER" id="PTHR42760">
    <property type="entry name" value="SHORT-CHAIN DEHYDROGENASES/REDUCTASES FAMILY MEMBER"/>
    <property type="match status" value="1"/>
</dbReference>
<reference evidence="3" key="1">
    <citation type="submission" date="2018-05" db="EMBL/GenBank/DDBJ databases">
        <authorList>
            <person name="Lanie J.A."/>
            <person name="Ng W.-L."/>
            <person name="Kazmierczak K.M."/>
            <person name="Andrzejewski T.M."/>
            <person name="Davidsen T.M."/>
            <person name="Wayne K.J."/>
            <person name="Tettelin H."/>
            <person name="Glass J.I."/>
            <person name="Rusch D."/>
            <person name="Podicherti R."/>
            <person name="Tsui H.-C.T."/>
            <person name="Winkler M.E."/>
        </authorList>
    </citation>
    <scope>NUCLEOTIDE SEQUENCE</scope>
</reference>
<dbReference type="AlphaFoldDB" id="A0A381WFB8"/>
<gene>
    <name evidence="3" type="ORF">METZ01_LOCUS104074</name>
</gene>
<dbReference type="Gene3D" id="3.40.50.720">
    <property type="entry name" value="NAD(P)-binding Rossmann-like Domain"/>
    <property type="match status" value="1"/>
</dbReference>
<dbReference type="FunFam" id="3.40.50.720:FF:000084">
    <property type="entry name" value="Short-chain dehydrogenase reductase"/>
    <property type="match status" value="1"/>
</dbReference>
<sequence length="264" mass="27298">MGRTPVGEQVEGQCVVVTAGASGIGRAMVDAFLEAGARVHVADLPGHGDDLPDGVGFTGGDVSRPTDVDRLFDDASASLGSVDVLCNNVGIAGPTGPIEEVDVDSWDETMAVNVRSMFLCCRRVVPLMREAGGGVILNTSSTAGVVGFPLRSPYAASKWAVVGLGATLAMELGEFGIRTNTLCPGSVGGARMDRVIAAESEVTGVGSGEVRGRYEDQVSMRTFVEGRDIAAMAVFLASPAARYVNGQVIAVDGGLESLRTTFRT</sequence>
<dbReference type="InterPro" id="IPR020904">
    <property type="entry name" value="Sc_DH/Rdtase_CS"/>
</dbReference>
<dbReference type="SUPFAM" id="SSF51735">
    <property type="entry name" value="NAD(P)-binding Rossmann-fold domains"/>
    <property type="match status" value="1"/>
</dbReference>
<dbReference type="PROSITE" id="PS00061">
    <property type="entry name" value="ADH_SHORT"/>
    <property type="match status" value="1"/>
</dbReference>
<comment type="similarity">
    <text evidence="1">Belongs to the short-chain dehydrogenases/reductases (SDR) family.</text>
</comment>
<dbReference type="PRINTS" id="PR00080">
    <property type="entry name" value="SDRFAMILY"/>
</dbReference>
<proteinExistence type="inferred from homology"/>
<organism evidence="3">
    <name type="scientific">marine metagenome</name>
    <dbReference type="NCBI Taxonomy" id="408172"/>
    <lineage>
        <taxon>unclassified sequences</taxon>
        <taxon>metagenomes</taxon>
        <taxon>ecological metagenomes</taxon>
    </lineage>
</organism>
<name>A0A381WFB8_9ZZZZ</name>
<keyword evidence="2" id="KW-0560">Oxidoreductase</keyword>
<dbReference type="GO" id="GO:0016616">
    <property type="term" value="F:oxidoreductase activity, acting on the CH-OH group of donors, NAD or NADP as acceptor"/>
    <property type="evidence" value="ECO:0007669"/>
    <property type="project" value="TreeGrafter"/>
</dbReference>
<dbReference type="Pfam" id="PF13561">
    <property type="entry name" value="adh_short_C2"/>
    <property type="match status" value="1"/>
</dbReference>
<dbReference type="CDD" id="cd05233">
    <property type="entry name" value="SDR_c"/>
    <property type="match status" value="1"/>
</dbReference>
<evidence type="ECO:0000256" key="1">
    <source>
        <dbReference type="ARBA" id="ARBA00006484"/>
    </source>
</evidence>
<dbReference type="PANTHER" id="PTHR42760:SF133">
    <property type="entry name" value="3-OXOACYL-[ACYL-CARRIER-PROTEIN] REDUCTASE"/>
    <property type="match status" value="1"/>
</dbReference>
<protein>
    <recommendedName>
        <fullName evidence="4">3-oxoacyl-[acyl-carrier-protein] reductase</fullName>
    </recommendedName>
</protein>
<dbReference type="InterPro" id="IPR036291">
    <property type="entry name" value="NAD(P)-bd_dom_sf"/>
</dbReference>
<evidence type="ECO:0000256" key="2">
    <source>
        <dbReference type="ARBA" id="ARBA00023002"/>
    </source>
</evidence>
<evidence type="ECO:0000313" key="3">
    <source>
        <dbReference type="EMBL" id="SVA51220.1"/>
    </source>
</evidence>
<accession>A0A381WFB8</accession>
<dbReference type="PRINTS" id="PR00081">
    <property type="entry name" value="GDHRDH"/>
</dbReference>
<evidence type="ECO:0008006" key="4">
    <source>
        <dbReference type="Google" id="ProtNLM"/>
    </source>
</evidence>